<organism evidence="3 4">
    <name type="scientific">Pristionchus fissidentatus</name>
    <dbReference type="NCBI Taxonomy" id="1538716"/>
    <lineage>
        <taxon>Eukaryota</taxon>
        <taxon>Metazoa</taxon>
        <taxon>Ecdysozoa</taxon>
        <taxon>Nematoda</taxon>
        <taxon>Chromadorea</taxon>
        <taxon>Rhabditida</taxon>
        <taxon>Rhabditina</taxon>
        <taxon>Diplogasteromorpha</taxon>
        <taxon>Diplogasteroidea</taxon>
        <taxon>Neodiplogasteridae</taxon>
        <taxon>Pristionchus</taxon>
    </lineage>
</organism>
<dbReference type="InterPro" id="IPR002013">
    <property type="entry name" value="SAC_dom"/>
</dbReference>
<accession>A0AAV5WEN3</accession>
<dbReference type="Pfam" id="PF12456">
    <property type="entry name" value="hSac2"/>
    <property type="match status" value="1"/>
</dbReference>
<dbReference type="Proteomes" id="UP001432322">
    <property type="component" value="Unassembled WGS sequence"/>
</dbReference>
<keyword evidence="4" id="KW-1185">Reference proteome</keyword>
<dbReference type="PANTHER" id="PTHR45662:SF8">
    <property type="entry name" value="PHOSPHATIDYLINOSITIDE PHOSPHATASE SAC2"/>
    <property type="match status" value="1"/>
</dbReference>
<feature type="non-terminal residue" evidence="3">
    <location>
        <position position="826"/>
    </location>
</feature>
<dbReference type="PANTHER" id="PTHR45662">
    <property type="entry name" value="PHOSPHATIDYLINOSITIDE PHOSPHATASE SAC1"/>
    <property type="match status" value="1"/>
</dbReference>
<dbReference type="GO" id="GO:0005769">
    <property type="term" value="C:early endosome"/>
    <property type="evidence" value="ECO:0007669"/>
    <property type="project" value="TreeGrafter"/>
</dbReference>
<reference evidence="3" key="1">
    <citation type="submission" date="2023-10" db="EMBL/GenBank/DDBJ databases">
        <title>Genome assembly of Pristionchus species.</title>
        <authorList>
            <person name="Yoshida K."/>
            <person name="Sommer R.J."/>
        </authorList>
    </citation>
    <scope>NUCLEOTIDE SEQUENCE</scope>
    <source>
        <strain evidence="3">RS5133</strain>
    </source>
</reference>
<gene>
    <name evidence="3" type="ORF">PFISCL1PPCAC_20471</name>
</gene>
<protein>
    <recommendedName>
        <fullName evidence="2">SAC domain-containing protein</fullName>
    </recommendedName>
</protein>
<feature type="compositionally biased region" description="Basic and acidic residues" evidence="1">
    <location>
        <begin position="811"/>
        <end position="826"/>
    </location>
</feature>
<dbReference type="GO" id="GO:0046856">
    <property type="term" value="P:phosphatidylinositol dephosphorylation"/>
    <property type="evidence" value="ECO:0007669"/>
    <property type="project" value="TreeGrafter"/>
</dbReference>
<dbReference type="PROSITE" id="PS50275">
    <property type="entry name" value="SAC"/>
    <property type="match status" value="1"/>
</dbReference>
<dbReference type="GO" id="GO:0043812">
    <property type="term" value="F:phosphatidylinositol-4-phosphate phosphatase activity"/>
    <property type="evidence" value="ECO:0007669"/>
    <property type="project" value="TreeGrafter"/>
</dbReference>
<dbReference type="Pfam" id="PF02383">
    <property type="entry name" value="Syja_N"/>
    <property type="match status" value="1"/>
</dbReference>
<name>A0AAV5WEN3_9BILA</name>
<dbReference type="AlphaFoldDB" id="A0AAV5WEN3"/>
<evidence type="ECO:0000256" key="1">
    <source>
        <dbReference type="SAM" id="MobiDB-lite"/>
    </source>
</evidence>
<evidence type="ECO:0000313" key="3">
    <source>
        <dbReference type="EMBL" id="GMT29174.1"/>
    </source>
</evidence>
<feature type="domain" description="SAC" evidence="2">
    <location>
        <begin position="169"/>
        <end position="528"/>
    </location>
</feature>
<dbReference type="InterPro" id="IPR022158">
    <property type="entry name" value="Inositol_phosphatase"/>
</dbReference>
<dbReference type="GO" id="GO:2001135">
    <property type="term" value="P:regulation of endocytic recycling"/>
    <property type="evidence" value="ECO:0007669"/>
    <property type="project" value="TreeGrafter"/>
</dbReference>
<evidence type="ECO:0000259" key="2">
    <source>
        <dbReference type="PROSITE" id="PS50275"/>
    </source>
</evidence>
<feature type="non-terminal residue" evidence="3">
    <location>
        <position position="1"/>
    </location>
</feature>
<evidence type="ECO:0000313" key="4">
    <source>
        <dbReference type="Proteomes" id="UP001432322"/>
    </source>
</evidence>
<feature type="region of interest" description="Disordered" evidence="1">
    <location>
        <begin position="791"/>
        <end position="826"/>
    </location>
</feature>
<dbReference type="EMBL" id="BTSY01000005">
    <property type="protein sequence ID" value="GMT29174.1"/>
    <property type="molecule type" value="Genomic_DNA"/>
</dbReference>
<dbReference type="GO" id="GO:0045334">
    <property type="term" value="C:clathrin-coated endocytic vesicle"/>
    <property type="evidence" value="ECO:0007669"/>
    <property type="project" value="TreeGrafter"/>
</dbReference>
<comment type="caution">
    <text evidence="3">The sequence shown here is derived from an EMBL/GenBank/DDBJ whole genome shotgun (WGS) entry which is preliminary data.</text>
</comment>
<sequence length="826" mass="93530">THGSFEFLRLYTTKEAYLIQRGDASDDSSCLVVLRNERRMYPMTIEDGRSMLGLTPTSLSEAIQAVLGRLDIEGESYLFVVADASHAATLNSYDQNEYPVMRIDRVRALPLSTTAANNSAQDQSHRGLGNAGKNALNKLKSGKQALFKFVNDKMINPTPSMLEEILRLFNPTPTTSDFYYCKNRDITHSTQRHFEERDKADPDERFYWNRHMLDDLYADDIDEELAKPWRLPITQGFAASSELRFDGEEGKGEDGGRGVLRVTLLSRRGIKRAGARYLRRGIDDDANVANFVETELLLNNDGHHVSFVQVRGSIPVFWTQEGMRYRPPLAITKTVDESAPVFTRHMEIMREDYRLKGENRPMSREDEDGRQIKEEEEYGNVVAVSLVDQGGREQALALSFVEHTLMADRPWLHLLSFDFHRHCRGLNFDKVSTLVAQLSPLLDGMGYCWVDREGRIAKAQKGVIRTNCVDCLDRTNVVQSAISYRVCMGQAMRMAVFGPCAEPPEQLVEAIKKMWADNGDAISRQYAGTAALKASMTRGENKWFGMIKDGMSSVRRYYLYILHDATRQRAINILLNQPDLAAESRETSIDDDSLLPEEREEDMNENLQRLLKETTDFVLPANEVLICGWPLVNPATEGDQVDTVLLLTRKRVYIAIYDEDAERLEDVHIVPLEDVNAIEVGRPSRQPRACLRLVTKLGAWTMRPGKSRLFNNVIIGLKSGEEADEYVESIAEQMRVTLEMMIGGEWRVARPQRLTIGDGGERGHMKLFNKVAGVFKQRREGKVALGSTFYANPTTPIQPPPVLLDLPSDSESTKEEEGREKREGME</sequence>
<proteinExistence type="predicted"/>